<dbReference type="PANTHER" id="PTHR11706:SF33">
    <property type="entry name" value="NATURAL RESISTANCE-ASSOCIATED MACROPHAGE PROTEIN 2"/>
    <property type="match status" value="1"/>
</dbReference>
<feature type="transmembrane region" description="Helical" evidence="6">
    <location>
        <begin position="49"/>
        <end position="66"/>
    </location>
</feature>
<feature type="transmembrane region" description="Helical" evidence="6">
    <location>
        <begin position="231"/>
        <end position="254"/>
    </location>
</feature>
<dbReference type="InterPro" id="IPR001046">
    <property type="entry name" value="NRAMP_fam"/>
</dbReference>
<feature type="transmembrane region" description="Helical" evidence="6">
    <location>
        <begin position="86"/>
        <end position="107"/>
    </location>
</feature>
<evidence type="ECO:0000256" key="3">
    <source>
        <dbReference type="ARBA" id="ARBA00022692"/>
    </source>
</evidence>
<name>A0A0R3JZ37_CALMK</name>
<evidence type="ECO:0000313" key="7">
    <source>
        <dbReference type="EMBL" id="KRQ86510.1"/>
    </source>
</evidence>
<dbReference type="OrthoDB" id="141480at2"/>
<proteinExistence type="predicted"/>
<dbReference type="Pfam" id="PF01566">
    <property type="entry name" value="Nramp"/>
    <property type="match status" value="1"/>
</dbReference>
<dbReference type="GO" id="GO:0015086">
    <property type="term" value="F:cadmium ion transmembrane transporter activity"/>
    <property type="evidence" value="ECO:0007669"/>
    <property type="project" value="TreeGrafter"/>
</dbReference>
<evidence type="ECO:0000313" key="8">
    <source>
        <dbReference type="Proteomes" id="UP000052015"/>
    </source>
</evidence>
<feature type="transmembrane region" description="Helical" evidence="6">
    <location>
        <begin position="119"/>
        <end position="139"/>
    </location>
</feature>
<dbReference type="Proteomes" id="UP000052015">
    <property type="component" value="Unassembled WGS sequence"/>
</dbReference>
<evidence type="ECO:0000256" key="4">
    <source>
        <dbReference type="ARBA" id="ARBA00022989"/>
    </source>
</evidence>
<protein>
    <submittedName>
        <fullName evidence="7">Divalent metal cation transporter MntH</fullName>
    </submittedName>
</protein>
<feature type="transmembrane region" description="Helical" evidence="6">
    <location>
        <begin position="12"/>
        <end position="29"/>
    </location>
</feature>
<organism evidence="7 8">
    <name type="scientific">Caloramator mitchellensis</name>
    <dbReference type="NCBI Taxonomy" id="908809"/>
    <lineage>
        <taxon>Bacteria</taxon>
        <taxon>Bacillati</taxon>
        <taxon>Bacillota</taxon>
        <taxon>Clostridia</taxon>
        <taxon>Eubacteriales</taxon>
        <taxon>Clostridiaceae</taxon>
        <taxon>Caloramator</taxon>
    </lineage>
</organism>
<evidence type="ECO:0000256" key="1">
    <source>
        <dbReference type="ARBA" id="ARBA00004141"/>
    </source>
</evidence>
<feature type="transmembrane region" description="Helical" evidence="6">
    <location>
        <begin position="189"/>
        <end position="210"/>
    </location>
</feature>
<reference evidence="7 8" key="1">
    <citation type="submission" date="2015-09" db="EMBL/GenBank/DDBJ databases">
        <title>Draft genome sequence of a Caloramator mitchellensis, a moderate thermophile from the Great Artesian Basin of Australia.</title>
        <authorList>
            <person name="Patel B.K."/>
        </authorList>
    </citation>
    <scope>NUCLEOTIDE SEQUENCE [LARGE SCALE GENOMIC DNA]</scope>
    <source>
        <strain evidence="7 8">VF08</strain>
    </source>
</reference>
<dbReference type="EMBL" id="LKHP01000009">
    <property type="protein sequence ID" value="KRQ86510.1"/>
    <property type="molecule type" value="Genomic_DNA"/>
</dbReference>
<comment type="caution">
    <text evidence="7">The sequence shown here is derived from an EMBL/GenBank/DDBJ whole genome shotgun (WGS) entry which is preliminary data.</text>
</comment>
<dbReference type="GO" id="GO:0005886">
    <property type="term" value="C:plasma membrane"/>
    <property type="evidence" value="ECO:0007669"/>
    <property type="project" value="TreeGrafter"/>
</dbReference>
<evidence type="ECO:0000256" key="6">
    <source>
        <dbReference type="SAM" id="Phobius"/>
    </source>
</evidence>
<dbReference type="GO" id="GO:0005384">
    <property type="term" value="F:manganese ion transmembrane transporter activity"/>
    <property type="evidence" value="ECO:0007669"/>
    <property type="project" value="TreeGrafter"/>
</dbReference>
<feature type="transmembrane region" description="Helical" evidence="6">
    <location>
        <begin position="390"/>
        <end position="412"/>
    </location>
</feature>
<dbReference type="PANTHER" id="PTHR11706">
    <property type="entry name" value="SOLUTE CARRIER PROTEIN FAMILY 11 MEMBER"/>
    <property type="match status" value="1"/>
</dbReference>
<dbReference type="AlphaFoldDB" id="A0A0R3JZ37"/>
<gene>
    <name evidence="7" type="primary">mntH_2</name>
    <name evidence="7" type="ORF">ABG79_01719</name>
</gene>
<feature type="transmembrane region" description="Helical" evidence="6">
    <location>
        <begin position="274"/>
        <end position="303"/>
    </location>
</feature>
<keyword evidence="4 6" id="KW-1133">Transmembrane helix</keyword>
<evidence type="ECO:0000256" key="2">
    <source>
        <dbReference type="ARBA" id="ARBA00022448"/>
    </source>
</evidence>
<keyword evidence="3 6" id="KW-0812">Transmembrane</keyword>
<comment type="subcellular location">
    <subcellularLocation>
        <location evidence="1">Membrane</location>
        <topology evidence="1">Multi-pass membrane protein</topology>
    </subcellularLocation>
</comment>
<dbReference type="STRING" id="908809.ABG79_01719"/>
<sequence length="416" mass="45683">MGKIKNKRFKELIFILGIIGPGLITVNAGNDAGGIATYAAVGAHYGYKMLWGLLLITFSLAVIQEMNARMAVVTGKGLSDLIREQFGVKLTFFAMVTLFIANFGVLVGDFAGIAASMELFGIAKYISVPLVAIFTLFIITRGNYSKTEKVFLAFTFVFFSYIITCFIAKPDWNVVFKEMFTPQIELNKGFILTFIGMIGTTITPYMQFYLQSSIVDKGLSIEDYKYEKIDVYLSAVWGDLVSFFIIVTTAITLYKNGIHIENAEQAALALKPLAGNYASALFGLGLFGASALAIAIIPLSTTYAICEAFGFERGLDNEYKEAPIFYGIFAGMIILSAVIVLIPNLSLVGIMLATQQMAGMLSPVILIFMVILTNKKEVMGEYTNSKTQNVIIWITVAFIVTLSIIIFISPLIERLV</sequence>
<dbReference type="NCBIfam" id="NF037982">
    <property type="entry name" value="Nramp_1"/>
    <property type="match status" value="1"/>
</dbReference>
<dbReference type="PATRIC" id="fig|908809.3.peg.1717"/>
<keyword evidence="2" id="KW-0813">Transport</keyword>
<feature type="transmembrane region" description="Helical" evidence="6">
    <location>
        <begin position="324"/>
        <end position="342"/>
    </location>
</feature>
<dbReference type="RefSeq" id="WP_057979046.1">
    <property type="nucleotide sequence ID" value="NZ_LKHP01000009.1"/>
</dbReference>
<keyword evidence="5 6" id="KW-0472">Membrane</keyword>
<feature type="transmembrane region" description="Helical" evidence="6">
    <location>
        <begin position="151"/>
        <end position="169"/>
    </location>
</feature>
<dbReference type="GO" id="GO:0034755">
    <property type="term" value="P:iron ion transmembrane transport"/>
    <property type="evidence" value="ECO:0007669"/>
    <property type="project" value="TreeGrafter"/>
</dbReference>
<feature type="transmembrane region" description="Helical" evidence="6">
    <location>
        <begin position="348"/>
        <end position="370"/>
    </location>
</feature>
<evidence type="ECO:0000256" key="5">
    <source>
        <dbReference type="ARBA" id="ARBA00023136"/>
    </source>
</evidence>
<accession>A0A0R3JZ37</accession>
<keyword evidence="8" id="KW-1185">Reference proteome</keyword>